<gene>
    <name evidence="6" type="ORF">GGR28_001005</name>
</gene>
<dbReference type="Proteomes" id="UP000576209">
    <property type="component" value="Unassembled WGS sequence"/>
</dbReference>
<protein>
    <recommendedName>
        <fullName evidence="3">beta-lactamase</fullName>
        <ecNumber evidence="3">3.5.2.6</ecNumber>
    </recommendedName>
</protein>
<keyword evidence="7" id="KW-1185">Reference proteome</keyword>
<dbReference type="GO" id="GO:0030655">
    <property type="term" value="P:beta-lactam antibiotic catabolic process"/>
    <property type="evidence" value="ECO:0007669"/>
    <property type="project" value="InterPro"/>
</dbReference>
<feature type="signal peptide" evidence="4">
    <location>
        <begin position="1"/>
        <end position="23"/>
    </location>
</feature>
<dbReference type="InterPro" id="IPR045155">
    <property type="entry name" value="Beta-lactam_cat"/>
</dbReference>
<evidence type="ECO:0000256" key="3">
    <source>
        <dbReference type="ARBA" id="ARBA00012865"/>
    </source>
</evidence>
<dbReference type="SUPFAM" id="SSF56601">
    <property type="entry name" value="beta-lactamase/transpeptidase-like"/>
    <property type="match status" value="1"/>
</dbReference>
<evidence type="ECO:0000256" key="1">
    <source>
        <dbReference type="ARBA" id="ARBA00001526"/>
    </source>
</evidence>
<evidence type="ECO:0000256" key="2">
    <source>
        <dbReference type="ARBA" id="ARBA00009009"/>
    </source>
</evidence>
<comment type="caution">
    <text evidence="6">The sequence shown here is derived from an EMBL/GenBank/DDBJ whole genome shotgun (WGS) entry which is preliminary data.</text>
</comment>
<organism evidence="6 7">
    <name type="scientific">Neolewinella aquimaris</name>
    <dbReference type="NCBI Taxonomy" id="1835722"/>
    <lineage>
        <taxon>Bacteria</taxon>
        <taxon>Pseudomonadati</taxon>
        <taxon>Bacteroidota</taxon>
        <taxon>Saprospiria</taxon>
        <taxon>Saprospirales</taxon>
        <taxon>Lewinellaceae</taxon>
        <taxon>Neolewinella</taxon>
    </lineage>
</organism>
<dbReference type="PANTHER" id="PTHR35333">
    <property type="entry name" value="BETA-LACTAMASE"/>
    <property type="match status" value="1"/>
</dbReference>
<dbReference type="Gene3D" id="3.40.710.10">
    <property type="entry name" value="DD-peptidase/beta-lactamase superfamily"/>
    <property type="match status" value="1"/>
</dbReference>
<dbReference type="PANTHER" id="PTHR35333:SF3">
    <property type="entry name" value="BETA-LACTAMASE-TYPE TRANSPEPTIDASE FOLD CONTAINING PROTEIN"/>
    <property type="match status" value="1"/>
</dbReference>
<evidence type="ECO:0000259" key="5">
    <source>
        <dbReference type="Pfam" id="PF13354"/>
    </source>
</evidence>
<comment type="similarity">
    <text evidence="2">Belongs to the class-A beta-lactamase family.</text>
</comment>
<reference evidence="6 7" key="1">
    <citation type="submission" date="2020-08" db="EMBL/GenBank/DDBJ databases">
        <title>Genomic Encyclopedia of Type Strains, Phase IV (KMG-IV): sequencing the most valuable type-strain genomes for metagenomic binning, comparative biology and taxonomic classification.</title>
        <authorList>
            <person name="Goeker M."/>
        </authorList>
    </citation>
    <scope>NUCLEOTIDE SEQUENCE [LARGE SCALE GENOMIC DNA]</scope>
    <source>
        <strain evidence="6 7">DSM 105137</strain>
    </source>
</reference>
<dbReference type="GO" id="GO:0046677">
    <property type="term" value="P:response to antibiotic"/>
    <property type="evidence" value="ECO:0007669"/>
    <property type="project" value="InterPro"/>
</dbReference>
<accession>A0A840E3S4</accession>
<feature type="chain" id="PRO_5033059845" description="beta-lactamase" evidence="4">
    <location>
        <begin position="24"/>
        <end position="343"/>
    </location>
</feature>
<dbReference type="EC" id="3.5.2.6" evidence="3"/>
<dbReference type="GO" id="GO:0008800">
    <property type="term" value="F:beta-lactamase activity"/>
    <property type="evidence" value="ECO:0007669"/>
    <property type="project" value="UniProtKB-EC"/>
</dbReference>
<feature type="domain" description="Beta-lactamase class A catalytic" evidence="5">
    <location>
        <begin position="164"/>
        <end position="313"/>
    </location>
</feature>
<evidence type="ECO:0000313" key="7">
    <source>
        <dbReference type="Proteomes" id="UP000576209"/>
    </source>
</evidence>
<proteinExistence type="inferred from homology"/>
<evidence type="ECO:0000313" key="6">
    <source>
        <dbReference type="EMBL" id="MBB4078392.1"/>
    </source>
</evidence>
<keyword evidence="4" id="KW-0732">Signal</keyword>
<keyword evidence="6" id="KW-0378">Hydrolase</keyword>
<sequence length="343" mass="38179">MLKKSFFLLLSVAAALFTSSSEFDISRYVNGEFTTASAFFVPINLEAENAEAVIIEDPATEDPVAEAAATAPAFRLRDFEDKTFESQLKAVILANPVWAKLYRNKKLSVGLVDMSDEDNPRFATLNGRNMMYAASLPKIAVLAAAHDAIERGELKETAEIKSDMRLMIAKSNNAATTRMIDRVSFEHIERTMRDPKHKLYDPSFGGGLWVGKRYAAGGRRYPDPMKGISHAATTDQICRYFYLLANGQLVSEKSSAKMMSYLVDPELHHKFVNTLNRVAPDAKVYRKSGSWSVYHADCALVQGPRRNYIMTALVEDPSGEQIIRDLGAVMDRLARQKPALAAR</sequence>
<dbReference type="RefSeq" id="WP_183494644.1">
    <property type="nucleotide sequence ID" value="NZ_JACIFF010000002.1"/>
</dbReference>
<dbReference type="EMBL" id="JACIFF010000002">
    <property type="protein sequence ID" value="MBB4078392.1"/>
    <property type="molecule type" value="Genomic_DNA"/>
</dbReference>
<dbReference type="InterPro" id="IPR012338">
    <property type="entry name" value="Beta-lactam/transpept-like"/>
</dbReference>
<evidence type="ECO:0000256" key="4">
    <source>
        <dbReference type="SAM" id="SignalP"/>
    </source>
</evidence>
<comment type="catalytic activity">
    <reaction evidence="1">
        <text>a beta-lactam + H2O = a substituted beta-amino acid</text>
        <dbReference type="Rhea" id="RHEA:20401"/>
        <dbReference type="ChEBI" id="CHEBI:15377"/>
        <dbReference type="ChEBI" id="CHEBI:35627"/>
        <dbReference type="ChEBI" id="CHEBI:140347"/>
        <dbReference type="EC" id="3.5.2.6"/>
    </reaction>
</comment>
<dbReference type="InterPro" id="IPR000871">
    <property type="entry name" value="Beta-lactam_class-A"/>
</dbReference>
<dbReference type="Pfam" id="PF13354">
    <property type="entry name" value="Beta-lactamase2"/>
    <property type="match status" value="1"/>
</dbReference>
<dbReference type="AlphaFoldDB" id="A0A840E3S4"/>
<name>A0A840E3S4_9BACT</name>